<name>A0A427YCC0_9TREE</name>
<comment type="caution">
    <text evidence="1">The sequence shown here is derived from an EMBL/GenBank/DDBJ whole genome shotgun (WGS) entry which is preliminary data.</text>
</comment>
<sequence length="267" mass="29144">MPVVKAPLAPRAMADNAAADDHAEAAAVAVTSPRFTLDEAHKAAAVHDLLVYVLVGGEVGWKWDGLSKTTMRTSVEGNVEQLMGLENGKGKKNNVSANKWITEAVDALRDMHDEAGPSDPDVCWDWTVHNIGAAFLRLASTRSFHLSTIPETTPDHSASTSTCTPRHRAVVRASKPVRLGRKNTYKTLDSLDTVVIELRGHSYGELVESGLDGRKLVRTNDDGGWKLTLGPGSLMRVSQERHQRQTMQCLPPSFLHFPLIPSYGTVF</sequence>
<proteinExistence type="predicted"/>
<gene>
    <name evidence="1" type="ORF">EHS25_002966</name>
</gene>
<reference evidence="1 2" key="1">
    <citation type="submission" date="2018-11" db="EMBL/GenBank/DDBJ databases">
        <title>Genome sequence of Saitozyma podzolica DSM 27192.</title>
        <authorList>
            <person name="Aliyu H."/>
            <person name="Gorte O."/>
            <person name="Ochsenreither K."/>
        </authorList>
    </citation>
    <scope>NUCLEOTIDE SEQUENCE [LARGE SCALE GENOMIC DNA]</scope>
    <source>
        <strain evidence="1 2">DSM 27192</strain>
    </source>
</reference>
<evidence type="ECO:0000313" key="2">
    <source>
        <dbReference type="Proteomes" id="UP000279259"/>
    </source>
</evidence>
<dbReference type="AlphaFoldDB" id="A0A427YCC0"/>
<keyword evidence="2" id="KW-1185">Reference proteome</keyword>
<evidence type="ECO:0000313" key="1">
    <source>
        <dbReference type="EMBL" id="RSH88738.1"/>
    </source>
</evidence>
<dbReference type="Proteomes" id="UP000279259">
    <property type="component" value="Unassembled WGS sequence"/>
</dbReference>
<organism evidence="1 2">
    <name type="scientific">Saitozyma podzolica</name>
    <dbReference type="NCBI Taxonomy" id="1890683"/>
    <lineage>
        <taxon>Eukaryota</taxon>
        <taxon>Fungi</taxon>
        <taxon>Dikarya</taxon>
        <taxon>Basidiomycota</taxon>
        <taxon>Agaricomycotina</taxon>
        <taxon>Tremellomycetes</taxon>
        <taxon>Tremellales</taxon>
        <taxon>Trimorphomycetaceae</taxon>
        <taxon>Saitozyma</taxon>
    </lineage>
</organism>
<accession>A0A427YCC0</accession>
<dbReference type="EMBL" id="RSCD01000016">
    <property type="protein sequence ID" value="RSH88738.1"/>
    <property type="molecule type" value="Genomic_DNA"/>
</dbReference>
<protein>
    <submittedName>
        <fullName evidence="1">Uncharacterized protein</fullName>
    </submittedName>
</protein>